<proteinExistence type="inferred from homology"/>
<sequence>YLKSTAELLIQLIVECASDINNHVVVESGRRPPEDYTSSFIRASEAGLIKCDLADRIKGSGGMRNVIVHEYMDIDDDKIYKTLPLALSDYKEYINQVDEYLDKQ</sequence>
<dbReference type="AlphaFoldDB" id="A0A2H0Y326"/>
<evidence type="ECO:0008006" key="7">
    <source>
        <dbReference type="Google" id="ProtNLM"/>
    </source>
</evidence>
<organism evidence="5 6">
    <name type="scientific">Candidatus Saganbacteria bacterium CG08_land_8_20_14_0_20_45_16</name>
    <dbReference type="NCBI Taxonomy" id="2014293"/>
    <lineage>
        <taxon>Bacteria</taxon>
        <taxon>Bacillati</taxon>
        <taxon>Saganbacteria</taxon>
    </lineage>
</organism>
<dbReference type="InterPro" id="IPR052379">
    <property type="entry name" value="Type_VII_TA_RNase"/>
</dbReference>
<evidence type="ECO:0000256" key="2">
    <source>
        <dbReference type="ARBA" id="ARBA00022722"/>
    </source>
</evidence>
<evidence type="ECO:0000313" key="6">
    <source>
        <dbReference type="Proteomes" id="UP000231343"/>
    </source>
</evidence>
<dbReference type="Gene3D" id="1.20.120.580">
    <property type="entry name" value="bsu32300-like"/>
    <property type="match status" value="1"/>
</dbReference>
<dbReference type="PANTHER" id="PTHR33397:SF5">
    <property type="entry name" value="RNASE YUTE-RELATED"/>
    <property type="match status" value="1"/>
</dbReference>
<evidence type="ECO:0000256" key="1">
    <source>
        <dbReference type="ARBA" id="ARBA00022649"/>
    </source>
</evidence>
<dbReference type="NCBIfam" id="NF047751">
    <property type="entry name" value="HepT_toxin"/>
    <property type="match status" value="1"/>
</dbReference>
<dbReference type="EMBL" id="PEYM01000034">
    <property type="protein sequence ID" value="PIS31182.1"/>
    <property type="molecule type" value="Genomic_DNA"/>
</dbReference>
<evidence type="ECO:0000256" key="3">
    <source>
        <dbReference type="ARBA" id="ARBA00022801"/>
    </source>
</evidence>
<protein>
    <recommendedName>
        <fullName evidence="7">DUF86 domain-containing protein</fullName>
    </recommendedName>
</protein>
<keyword evidence="1" id="KW-1277">Toxin-antitoxin system</keyword>
<keyword evidence="3" id="KW-0378">Hydrolase</keyword>
<dbReference type="GO" id="GO:0016787">
    <property type="term" value="F:hydrolase activity"/>
    <property type="evidence" value="ECO:0007669"/>
    <property type="project" value="UniProtKB-KW"/>
</dbReference>
<dbReference type="PANTHER" id="PTHR33397">
    <property type="entry name" value="UPF0331 PROTEIN YUTE"/>
    <property type="match status" value="1"/>
</dbReference>
<dbReference type="Proteomes" id="UP000231343">
    <property type="component" value="Unassembled WGS sequence"/>
</dbReference>
<dbReference type="GO" id="GO:0004540">
    <property type="term" value="F:RNA nuclease activity"/>
    <property type="evidence" value="ECO:0007669"/>
    <property type="project" value="InterPro"/>
</dbReference>
<evidence type="ECO:0000256" key="4">
    <source>
        <dbReference type="ARBA" id="ARBA00024207"/>
    </source>
</evidence>
<reference evidence="5 6" key="1">
    <citation type="submission" date="2017-09" db="EMBL/GenBank/DDBJ databases">
        <title>Depth-based differentiation of microbial function through sediment-hosted aquifers and enrichment of novel symbionts in the deep terrestrial subsurface.</title>
        <authorList>
            <person name="Probst A.J."/>
            <person name="Ladd B."/>
            <person name="Jarett J.K."/>
            <person name="Geller-Mcgrath D.E."/>
            <person name="Sieber C.M."/>
            <person name="Emerson J.B."/>
            <person name="Anantharaman K."/>
            <person name="Thomas B.C."/>
            <person name="Malmstrom R."/>
            <person name="Stieglmeier M."/>
            <person name="Klingl A."/>
            <person name="Woyke T."/>
            <person name="Ryan C.M."/>
            <person name="Banfield J.F."/>
        </authorList>
    </citation>
    <scope>NUCLEOTIDE SEQUENCE [LARGE SCALE GENOMIC DNA]</scope>
    <source>
        <strain evidence="5">CG08_land_8_20_14_0_20_45_16</strain>
    </source>
</reference>
<comment type="similarity">
    <text evidence="4">Belongs to the HepT RNase toxin family.</text>
</comment>
<dbReference type="InterPro" id="IPR008201">
    <property type="entry name" value="HepT-like"/>
</dbReference>
<dbReference type="GO" id="GO:0110001">
    <property type="term" value="C:toxin-antitoxin complex"/>
    <property type="evidence" value="ECO:0007669"/>
    <property type="project" value="InterPro"/>
</dbReference>
<accession>A0A2H0Y326</accession>
<gene>
    <name evidence="5" type="ORF">COT42_01720</name>
</gene>
<evidence type="ECO:0000313" key="5">
    <source>
        <dbReference type="EMBL" id="PIS31182.1"/>
    </source>
</evidence>
<dbReference type="Pfam" id="PF01934">
    <property type="entry name" value="HepT-like"/>
    <property type="match status" value="1"/>
</dbReference>
<comment type="caution">
    <text evidence="5">The sequence shown here is derived from an EMBL/GenBank/DDBJ whole genome shotgun (WGS) entry which is preliminary data.</text>
</comment>
<name>A0A2H0Y326_UNCSA</name>
<feature type="non-terminal residue" evidence="5">
    <location>
        <position position="1"/>
    </location>
</feature>
<keyword evidence="2" id="KW-0540">Nuclease</keyword>
<dbReference type="InterPro" id="IPR037038">
    <property type="entry name" value="HepT-like_sf"/>
</dbReference>